<accession>A0ABU2FX84</accession>
<evidence type="ECO:0000313" key="5">
    <source>
        <dbReference type="EMBL" id="MDS0292669.1"/>
    </source>
</evidence>
<organism evidence="5 6">
    <name type="scientific">Halogeometricum luteum</name>
    <dbReference type="NCBI Taxonomy" id="2950537"/>
    <lineage>
        <taxon>Archaea</taxon>
        <taxon>Methanobacteriati</taxon>
        <taxon>Methanobacteriota</taxon>
        <taxon>Stenosarchaea group</taxon>
        <taxon>Halobacteria</taxon>
        <taxon>Halobacteriales</taxon>
        <taxon>Haloferacaceae</taxon>
        <taxon>Halogeometricum</taxon>
    </lineage>
</organism>
<dbReference type="GO" id="GO:0008168">
    <property type="term" value="F:methyltransferase activity"/>
    <property type="evidence" value="ECO:0007669"/>
    <property type="project" value="UniProtKB-KW"/>
</dbReference>
<comment type="caution">
    <text evidence="5">The sequence shown here is derived from an EMBL/GenBank/DDBJ whole genome shotgun (WGS) entry which is preliminary data.</text>
</comment>
<evidence type="ECO:0000256" key="2">
    <source>
        <dbReference type="ARBA" id="ARBA00022679"/>
    </source>
</evidence>
<keyword evidence="6" id="KW-1185">Reference proteome</keyword>
<dbReference type="EMBL" id="JAMQOQ010000001">
    <property type="protein sequence ID" value="MDS0292669.1"/>
    <property type="molecule type" value="Genomic_DNA"/>
</dbReference>
<dbReference type="PANTHER" id="PTHR43464">
    <property type="entry name" value="METHYLTRANSFERASE"/>
    <property type="match status" value="1"/>
</dbReference>
<dbReference type="Pfam" id="PF13649">
    <property type="entry name" value="Methyltransf_25"/>
    <property type="match status" value="1"/>
</dbReference>
<evidence type="ECO:0000313" key="6">
    <source>
        <dbReference type="Proteomes" id="UP001254813"/>
    </source>
</evidence>
<dbReference type="PANTHER" id="PTHR43464:SF19">
    <property type="entry name" value="UBIQUINONE BIOSYNTHESIS O-METHYLTRANSFERASE, MITOCHONDRIAL"/>
    <property type="match status" value="1"/>
</dbReference>
<name>A0ABU2FX84_9EURY</name>
<protein>
    <submittedName>
        <fullName evidence="5">Class I SAM-dependent methyltransferase</fullName>
    </submittedName>
</protein>
<dbReference type="GO" id="GO:0032259">
    <property type="term" value="P:methylation"/>
    <property type="evidence" value="ECO:0007669"/>
    <property type="project" value="UniProtKB-KW"/>
</dbReference>
<proteinExistence type="predicted"/>
<dbReference type="InterPro" id="IPR041698">
    <property type="entry name" value="Methyltransf_25"/>
</dbReference>
<reference evidence="5 6" key="1">
    <citation type="submission" date="2022-06" db="EMBL/GenBank/DDBJ databases">
        <title>Halogeometricum sp. a new haloarchaeum isolate from saline soil.</title>
        <authorList>
            <person name="Strakova D."/>
            <person name="Galisteo C."/>
            <person name="Sanchez-Porro C."/>
            <person name="Ventosa A."/>
        </authorList>
    </citation>
    <scope>NUCLEOTIDE SEQUENCE [LARGE SCALE GENOMIC DNA]</scope>
    <source>
        <strain evidence="6">S3BR25-2</strain>
    </source>
</reference>
<sequence length="203" mass="22786">MSALPPERPLAHVYDAAYAGVPNWDIGRPQRPFVHLVETGYVREPVLDLGCGTGELSLFLARQGFDVLGIDISPAAIRQSREKARWRRIDAAFLVWDALYLDRLADAGFAFRTVLDSAMYHVLTAEERDRLVDGLGEVVRSGGRYCVLGDARTDDRSGYGITPGEVGARFESTGEWETEFGYRTVFERRHSSNPAYFVGLRRR</sequence>
<gene>
    <name evidence="5" type="ORF">NDI79_00635</name>
</gene>
<dbReference type="Gene3D" id="3.40.50.150">
    <property type="entry name" value="Vaccinia Virus protein VP39"/>
    <property type="match status" value="1"/>
</dbReference>
<keyword evidence="1 5" id="KW-0489">Methyltransferase</keyword>
<evidence type="ECO:0000256" key="1">
    <source>
        <dbReference type="ARBA" id="ARBA00022603"/>
    </source>
</evidence>
<dbReference type="Proteomes" id="UP001254813">
    <property type="component" value="Unassembled WGS sequence"/>
</dbReference>
<dbReference type="SUPFAM" id="SSF53335">
    <property type="entry name" value="S-adenosyl-L-methionine-dependent methyltransferases"/>
    <property type="match status" value="1"/>
</dbReference>
<evidence type="ECO:0000259" key="4">
    <source>
        <dbReference type="Pfam" id="PF13649"/>
    </source>
</evidence>
<keyword evidence="2" id="KW-0808">Transferase</keyword>
<dbReference type="RefSeq" id="WP_310926516.1">
    <property type="nucleotide sequence ID" value="NZ_JAMQOQ010000001.1"/>
</dbReference>
<dbReference type="InterPro" id="IPR029063">
    <property type="entry name" value="SAM-dependent_MTases_sf"/>
</dbReference>
<feature type="domain" description="Methyltransferase" evidence="4">
    <location>
        <begin position="46"/>
        <end position="143"/>
    </location>
</feature>
<dbReference type="CDD" id="cd02440">
    <property type="entry name" value="AdoMet_MTases"/>
    <property type="match status" value="1"/>
</dbReference>
<keyword evidence="3" id="KW-0949">S-adenosyl-L-methionine</keyword>
<evidence type="ECO:0000256" key="3">
    <source>
        <dbReference type="ARBA" id="ARBA00022691"/>
    </source>
</evidence>